<evidence type="ECO:0000313" key="3">
    <source>
        <dbReference type="Proteomes" id="UP001185135"/>
    </source>
</evidence>
<evidence type="ECO:0000313" key="2">
    <source>
        <dbReference type="EMBL" id="WBR14991.1"/>
    </source>
</evidence>
<gene>
    <name evidence="2" type="ORF">pkur_cds_817</name>
</gene>
<evidence type="ECO:0000256" key="1">
    <source>
        <dbReference type="SAM" id="MobiDB-lite"/>
    </source>
</evidence>
<organism evidence="2 3">
    <name type="scientific">Pandoravirus kuranda</name>
    <dbReference type="NCBI Taxonomy" id="3019033"/>
    <lineage>
        <taxon>Viruses</taxon>
        <taxon>Pandoravirus</taxon>
    </lineage>
</organism>
<accession>A0AA95EDH7</accession>
<protein>
    <submittedName>
        <fullName evidence="2">Orphan protein</fullName>
    </submittedName>
</protein>
<dbReference type="EMBL" id="ON887157">
    <property type="protein sequence ID" value="WBR14991.1"/>
    <property type="molecule type" value="Genomic_DNA"/>
</dbReference>
<feature type="region of interest" description="Disordered" evidence="1">
    <location>
        <begin position="64"/>
        <end position="90"/>
    </location>
</feature>
<sequence length="90" mass="9485">MHRANCSPPPADTIYQTNSVDGPGNSTRRVQAHASNNGAGFVTPPLGASAQVAAAFEAINRTGGLIGVQRPPPSRRYPRDPEWDSDGDSE</sequence>
<name>A0AA95EDH7_9VIRU</name>
<feature type="region of interest" description="Disordered" evidence="1">
    <location>
        <begin position="1"/>
        <end position="30"/>
    </location>
</feature>
<feature type="compositionally biased region" description="Polar residues" evidence="1">
    <location>
        <begin position="14"/>
        <end position="30"/>
    </location>
</feature>
<proteinExistence type="predicted"/>
<dbReference type="Proteomes" id="UP001185135">
    <property type="component" value="Segment"/>
</dbReference>
<reference evidence="2" key="1">
    <citation type="submission" date="2022-06" db="EMBL/GenBank/DDBJ databases">
        <authorList>
            <person name="Legendre M."/>
            <person name="Claverie J.-M."/>
            <person name="Alempic J.-M."/>
            <person name="Abergel C."/>
        </authorList>
    </citation>
    <scope>NUCLEOTIDE SEQUENCE</scope>
    <source>
        <strain evidence="2">Kuranda</strain>
    </source>
</reference>